<sequence>MRNHRSLRLQLLIRTLFTVGLVTLIMIDAFVLQNNNETDKTKEITTAATMNNYDSNAASFIHAKEIQQEHDEDRSRHGDLSYVVSKRKVPRGPDPIHNRRARNSRRPPGRA</sequence>
<feature type="compositionally biased region" description="Basic and acidic residues" evidence="1">
    <location>
        <begin position="64"/>
        <end position="79"/>
    </location>
</feature>
<dbReference type="PANTHER" id="PTHR34277:SF2">
    <property type="entry name" value="CLAVATA3_ESR (CLE)-RELATED PROTEIN 26"/>
    <property type="match status" value="1"/>
</dbReference>
<dbReference type="GeneID" id="104750850"/>
<dbReference type="PANTHER" id="PTHR34277">
    <property type="entry name" value="CLAVATA3/ESR (CLE)-RELATED PROTEIN 26"/>
    <property type="match status" value="1"/>
</dbReference>
<reference evidence="3" key="1">
    <citation type="journal article" date="2014" name="Nat. Commun.">
        <title>The emerging biofuel crop Camelina sativa retains a highly undifferentiated hexaploid genome structure.</title>
        <authorList>
            <person name="Kagale S."/>
            <person name="Koh C."/>
            <person name="Nixon J."/>
            <person name="Bollina V."/>
            <person name="Clarke W.E."/>
            <person name="Tuteja R."/>
            <person name="Spillane C."/>
            <person name="Robinson S.J."/>
            <person name="Links M.G."/>
            <person name="Clarke C."/>
            <person name="Higgins E.E."/>
            <person name="Huebert T."/>
            <person name="Sharpe A.G."/>
            <person name="Parkin I.A."/>
        </authorList>
    </citation>
    <scope>NUCLEOTIDE SEQUENCE [LARGE SCALE GENOMIC DNA]</scope>
    <source>
        <strain evidence="3">cv. DH55</strain>
    </source>
</reference>
<gene>
    <name evidence="4" type="primary">LOC104750850</name>
</gene>
<name>A0ABM0WH30_CAMSA</name>
<evidence type="ECO:0000256" key="1">
    <source>
        <dbReference type="SAM" id="MobiDB-lite"/>
    </source>
</evidence>
<proteinExistence type="predicted"/>
<evidence type="ECO:0000313" key="3">
    <source>
        <dbReference type="Proteomes" id="UP000694864"/>
    </source>
</evidence>
<keyword evidence="2" id="KW-0472">Membrane</keyword>
<keyword evidence="2" id="KW-1133">Transmembrane helix</keyword>
<dbReference type="Proteomes" id="UP000694864">
    <property type="component" value="Chromosome 16"/>
</dbReference>
<accession>A0ABM0WH30</accession>
<organism evidence="3 4">
    <name type="scientific">Camelina sativa</name>
    <name type="common">False flax</name>
    <name type="synonym">Myagrum sativum</name>
    <dbReference type="NCBI Taxonomy" id="90675"/>
    <lineage>
        <taxon>Eukaryota</taxon>
        <taxon>Viridiplantae</taxon>
        <taxon>Streptophyta</taxon>
        <taxon>Embryophyta</taxon>
        <taxon>Tracheophyta</taxon>
        <taxon>Spermatophyta</taxon>
        <taxon>Magnoliopsida</taxon>
        <taxon>eudicotyledons</taxon>
        <taxon>Gunneridae</taxon>
        <taxon>Pentapetalae</taxon>
        <taxon>rosids</taxon>
        <taxon>malvids</taxon>
        <taxon>Brassicales</taxon>
        <taxon>Brassicaceae</taxon>
        <taxon>Camelineae</taxon>
        <taxon>Camelina</taxon>
    </lineage>
</organism>
<protein>
    <submittedName>
        <fullName evidence="4">CLAVATA3/ESR (CLE)-related protein 26</fullName>
    </submittedName>
</protein>
<feature type="region of interest" description="Disordered" evidence="1">
    <location>
        <begin position="64"/>
        <end position="111"/>
    </location>
</feature>
<keyword evidence="2" id="KW-0812">Transmembrane</keyword>
<dbReference type="InterPro" id="IPR039316">
    <property type="entry name" value="CLE25/26"/>
</dbReference>
<dbReference type="RefSeq" id="XP_010470998.1">
    <property type="nucleotide sequence ID" value="XM_010472696.2"/>
</dbReference>
<evidence type="ECO:0000256" key="2">
    <source>
        <dbReference type="SAM" id="Phobius"/>
    </source>
</evidence>
<keyword evidence="3" id="KW-1185">Reference proteome</keyword>
<feature type="compositionally biased region" description="Basic residues" evidence="1">
    <location>
        <begin position="98"/>
        <end position="111"/>
    </location>
</feature>
<evidence type="ECO:0000313" key="4">
    <source>
        <dbReference type="RefSeq" id="XP_010470998.1"/>
    </source>
</evidence>
<feature type="transmembrane region" description="Helical" evidence="2">
    <location>
        <begin position="12"/>
        <end position="32"/>
    </location>
</feature>
<reference evidence="4" key="2">
    <citation type="submission" date="2025-08" db="UniProtKB">
        <authorList>
            <consortium name="RefSeq"/>
        </authorList>
    </citation>
    <scope>IDENTIFICATION</scope>
    <source>
        <tissue evidence="4">Leaf</tissue>
    </source>
</reference>